<protein>
    <submittedName>
        <fullName evidence="1">Uncharacterized protein</fullName>
    </submittedName>
</protein>
<keyword evidence="2" id="KW-1185">Reference proteome</keyword>
<accession>A0ABV0NRA0</accession>
<sequence>MASDLEELIFIPAASHSAANRPSACCRSWLEGASRTTSSAQRRDEIHWSPNQTPSGPWLRLEILSIKVMNRTGYKNFINPNYFSKVENYVPILSILQQEEFPALSLGEPLQIQLYSLTC</sequence>
<dbReference type="Proteomes" id="UP001476798">
    <property type="component" value="Unassembled WGS sequence"/>
</dbReference>
<name>A0ABV0NRA0_9TELE</name>
<proteinExistence type="predicted"/>
<reference evidence="1 2" key="1">
    <citation type="submission" date="2021-06" db="EMBL/GenBank/DDBJ databases">
        <authorList>
            <person name="Palmer J.M."/>
        </authorList>
    </citation>
    <scope>NUCLEOTIDE SEQUENCE [LARGE SCALE GENOMIC DNA]</scope>
    <source>
        <strain evidence="1 2">GA_2019</strain>
        <tissue evidence="1">Muscle</tissue>
    </source>
</reference>
<evidence type="ECO:0000313" key="1">
    <source>
        <dbReference type="EMBL" id="MEQ2173912.1"/>
    </source>
</evidence>
<organism evidence="1 2">
    <name type="scientific">Goodea atripinnis</name>
    <dbReference type="NCBI Taxonomy" id="208336"/>
    <lineage>
        <taxon>Eukaryota</taxon>
        <taxon>Metazoa</taxon>
        <taxon>Chordata</taxon>
        <taxon>Craniata</taxon>
        <taxon>Vertebrata</taxon>
        <taxon>Euteleostomi</taxon>
        <taxon>Actinopterygii</taxon>
        <taxon>Neopterygii</taxon>
        <taxon>Teleostei</taxon>
        <taxon>Neoteleostei</taxon>
        <taxon>Acanthomorphata</taxon>
        <taxon>Ovalentaria</taxon>
        <taxon>Atherinomorphae</taxon>
        <taxon>Cyprinodontiformes</taxon>
        <taxon>Goodeidae</taxon>
        <taxon>Goodea</taxon>
    </lineage>
</organism>
<evidence type="ECO:0000313" key="2">
    <source>
        <dbReference type="Proteomes" id="UP001476798"/>
    </source>
</evidence>
<gene>
    <name evidence="1" type="ORF">GOODEAATRI_002477</name>
</gene>
<dbReference type="EMBL" id="JAHRIO010050063">
    <property type="protein sequence ID" value="MEQ2173912.1"/>
    <property type="molecule type" value="Genomic_DNA"/>
</dbReference>
<comment type="caution">
    <text evidence="1">The sequence shown here is derived from an EMBL/GenBank/DDBJ whole genome shotgun (WGS) entry which is preliminary data.</text>
</comment>